<evidence type="ECO:0000313" key="3">
    <source>
        <dbReference type="Proteomes" id="UP000049979"/>
    </source>
</evidence>
<protein>
    <recommendedName>
        <fullName evidence="5">CGNR zinc finger domain-containing protein</fullName>
    </recommendedName>
</protein>
<accession>A0A0M6WGY7</accession>
<reference evidence="1" key="1">
    <citation type="submission" date="2015-05" db="EMBL/GenBank/DDBJ databases">
        <authorList>
            <person name="Wang D.B."/>
            <person name="Wang M."/>
        </authorList>
    </citation>
    <scope>NUCLEOTIDE SEQUENCE [LARGE SCALE GENOMIC DNA]</scope>
    <source>
        <strain evidence="1">M72</strain>
    </source>
</reference>
<reference evidence="3" key="2">
    <citation type="submission" date="2015-05" db="EMBL/GenBank/DDBJ databases">
        <authorList>
            <consortium name="Pathogen Informatics"/>
        </authorList>
    </citation>
    <scope>NUCLEOTIDE SEQUENCE [LARGE SCALE GENOMIC DNA]</scope>
    <source>
        <strain evidence="2 4">2789STDY5608863</strain>
        <strain evidence="3">M72</strain>
    </source>
</reference>
<evidence type="ECO:0000313" key="1">
    <source>
        <dbReference type="EMBL" id="CRL35250.1"/>
    </source>
</evidence>
<proteinExistence type="predicted"/>
<dbReference type="Proteomes" id="UP000049979">
    <property type="component" value="Unassembled WGS sequence"/>
</dbReference>
<dbReference type="AlphaFoldDB" id="A0A0M6WGY7"/>
<dbReference type="Proteomes" id="UP000095495">
    <property type="component" value="Unassembled WGS sequence"/>
</dbReference>
<name>A0A0M6WGY7_9FIRM</name>
<dbReference type="EMBL" id="CVRR01000008">
    <property type="protein sequence ID" value="CRL35250.1"/>
    <property type="molecule type" value="Genomic_DNA"/>
</dbReference>
<evidence type="ECO:0000313" key="2">
    <source>
        <dbReference type="EMBL" id="CUM82957.1"/>
    </source>
</evidence>
<evidence type="ECO:0008006" key="5">
    <source>
        <dbReference type="Google" id="ProtNLM"/>
    </source>
</evidence>
<gene>
    <name evidence="2" type="ORF">ERS852420_00947</name>
    <name evidence="1" type="ORF">M72_23381</name>
</gene>
<dbReference type="EMBL" id="CYXV01000003">
    <property type="protein sequence ID" value="CUM82957.1"/>
    <property type="molecule type" value="Genomic_DNA"/>
</dbReference>
<sequence length="156" mass="18099">MRNGIAIALATGKNSQAVTMSFQKEYAERYDWLVKEFSDWAFTFTTSFLYYMDYDSLDEQTKNLYRQGMSAFGGISPTYHIALAENAPVIVWNFHSLLVMIQMCFSFMLTDSDCDMKLCKHCGRAFIASRKGNEFCSPKCKNQYNVYKTRARKKEE</sequence>
<organism evidence="1 3">
    <name type="scientific">Roseburia faecis</name>
    <dbReference type="NCBI Taxonomy" id="301302"/>
    <lineage>
        <taxon>Bacteria</taxon>
        <taxon>Bacillati</taxon>
        <taxon>Bacillota</taxon>
        <taxon>Clostridia</taxon>
        <taxon>Lachnospirales</taxon>
        <taxon>Lachnospiraceae</taxon>
        <taxon>Roseburia</taxon>
    </lineage>
</organism>
<dbReference type="RefSeq" id="WP_055067346.1">
    <property type="nucleotide sequence ID" value="NZ_CVRR01000008.1"/>
</dbReference>
<evidence type="ECO:0000313" key="4">
    <source>
        <dbReference type="Proteomes" id="UP000095495"/>
    </source>
</evidence>
<keyword evidence="3" id="KW-1185">Reference proteome</keyword>